<reference evidence="1 2" key="1">
    <citation type="journal article" date="2011" name="Stand. Genomic Sci.">
        <title>Complete genome of the onion pathogen Enterobacter cloacae EcWSU1.</title>
        <authorList>
            <person name="Humann J.L."/>
            <person name="Wildung M."/>
            <person name="Cheng C.H."/>
            <person name="Lee T."/>
            <person name="Stewart J.E."/>
            <person name="Drew J.C."/>
            <person name="Triplett E.W."/>
            <person name="Main D."/>
            <person name="Schroeder B.K."/>
        </authorList>
    </citation>
    <scope>NUCLEOTIDE SEQUENCE [LARGE SCALE GENOMIC DNA]</scope>
    <source>
        <strain evidence="1 2">EcWSU1</strain>
    </source>
</reference>
<sequence length="43" mass="4353">MAKSAPGWKIAARVSVPTASGEFNENDVVFLGRTDGGCALAAS</sequence>
<dbReference type="HOGENOM" id="CLU_3233062_0_0_6"/>
<gene>
    <name evidence="1" type="ORF">EcWSU1_02266</name>
</gene>
<protein>
    <submittedName>
        <fullName evidence="1">Uncharacterized protein</fullName>
    </submittedName>
</protein>
<dbReference type="Proteomes" id="UP000007838">
    <property type="component" value="Chromosome"/>
</dbReference>
<dbReference type="EMBL" id="CP002886">
    <property type="protein sequence ID" value="AEW73701.1"/>
    <property type="molecule type" value="Genomic_DNA"/>
</dbReference>
<dbReference type="AlphaFoldDB" id="G8LQ53"/>
<name>G8LQ53_9ENTR</name>
<accession>G8LQ53</accession>
<proteinExistence type="predicted"/>
<dbReference type="KEGG" id="eec:EcWSU1_02266"/>
<evidence type="ECO:0000313" key="1">
    <source>
        <dbReference type="EMBL" id="AEW73701.1"/>
    </source>
</evidence>
<organism evidence="1 2">
    <name type="scientific">Enterobacter ludwigii</name>
    <dbReference type="NCBI Taxonomy" id="299767"/>
    <lineage>
        <taxon>Bacteria</taxon>
        <taxon>Pseudomonadati</taxon>
        <taxon>Pseudomonadota</taxon>
        <taxon>Gammaproteobacteria</taxon>
        <taxon>Enterobacterales</taxon>
        <taxon>Enterobacteriaceae</taxon>
        <taxon>Enterobacter</taxon>
        <taxon>Enterobacter cloacae complex</taxon>
    </lineage>
</organism>
<evidence type="ECO:0000313" key="2">
    <source>
        <dbReference type="Proteomes" id="UP000007838"/>
    </source>
</evidence>